<evidence type="ECO:0000313" key="2">
    <source>
        <dbReference type="Proteomes" id="UP000806378"/>
    </source>
</evidence>
<accession>A0A8T0CFY7</accession>
<keyword evidence="2" id="KW-1185">Reference proteome</keyword>
<dbReference type="AlphaFoldDB" id="A0A8T0CFY7"/>
<proteinExistence type="predicted"/>
<dbReference type="OrthoDB" id="5405107at2759"/>
<sequence length="153" mass="16875">MFFVQLFHIAQAALSGYGLSISYKSITQLQQYEEQSEKAAKYSGTAESQLHKTRTTQASAVGAILASFVISIVLTTIPNQLPSLLRYTLSPAALIVTLFARSHVSNFWTVKAKIPLVDGYNDAISKTKELMQIMEYLEYSWVATALVSGLLGY</sequence>
<dbReference type="Gramene" id="rna-gnl|WGS:JABURB|Cocit.L4475.1">
    <property type="protein sequence ID" value="cds-KAF7846387.1"/>
    <property type="gene ID" value="gene-BT93_L4475"/>
</dbReference>
<reference evidence="1" key="1">
    <citation type="submission" date="2020-05" db="EMBL/GenBank/DDBJ databases">
        <title>WGS assembly of Corymbia citriodora subspecies variegata.</title>
        <authorList>
            <person name="Barry K."/>
            <person name="Hundley H."/>
            <person name="Shu S."/>
            <person name="Jenkins J."/>
            <person name="Grimwood J."/>
            <person name="Baten A."/>
        </authorList>
    </citation>
    <scope>NUCLEOTIDE SEQUENCE</scope>
    <source>
        <strain evidence="1">CV2-018</strain>
    </source>
</reference>
<dbReference type="EMBL" id="MU093480">
    <property type="protein sequence ID" value="KAF7846387.1"/>
    <property type="molecule type" value="Genomic_DNA"/>
</dbReference>
<evidence type="ECO:0000313" key="1">
    <source>
        <dbReference type="EMBL" id="KAF7846387.1"/>
    </source>
</evidence>
<gene>
    <name evidence="1" type="ORF">BT93_L4475</name>
</gene>
<dbReference type="Proteomes" id="UP000806378">
    <property type="component" value="Unassembled WGS sequence"/>
</dbReference>
<comment type="caution">
    <text evidence="1">The sequence shown here is derived from an EMBL/GenBank/DDBJ whole genome shotgun (WGS) entry which is preliminary data.</text>
</comment>
<protein>
    <submittedName>
        <fullName evidence="1">Uncharacterized protein</fullName>
    </submittedName>
</protein>
<organism evidence="1 2">
    <name type="scientific">Corymbia citriodora subsp. variegata</name>
    <dbReference type="NCBI Taxonomy" id="360336"/>
    <lineage>
        <taxon>Eukaryota</taxon>
        <taxon>Viridiplantae</taxon>
        <taxon>Streptophyta</taxon>
        <taxon>Embryophyta</taxon>
        <taxon>Tracheophyta</taxon>
        <taxon>Spermatophyta</taxon>
        <taxon>Magnoliopsida</taxon>
        <taxon>eudicotyledons</taxon>
        <taxon>Gunneridae</taxon>
        <taxon>Pentapetalae</taxon>
        <taxon>rosids</taxon>
        <taxon>malvids</taxon>
        <taxon>Myrtales</taxon>
        <taxon>Myrtaceae</taxon>
        <taxon>Myrtoideae</taxon>
        <taxon>Eucalypteae</taxon>
        <taxon>Corymbia</taxon>
    </lineage>
</organism>
<name>A0A8T0CFY7_CORYI</name>